<dbReference type="PIR" id="G97117">
    <property type="entry name" value="G97117"/>
</dbReference>
<dbReference type="InterPro" id="IPR011697">
    <property type="entry name" value="Peptidase_C26"/>
</dbReference>
<dbReference type="PATRIC" id="fig|272562.8.peg.1968"/>
<dbReference type="Pfam" id="PF07722">
    <property type="entry name" value="Peptidase_C26"/>
    <property type="match status" value="1"/>
</dbReference>
<keyword evidence="2" id="KW-1185">Reference proteome</keyword>
<dbReference type="STRING" id="272562.CA_C1764"/>
<dbReference type="Proteomes" id="UP000000814">
    <property type="component" value="Chromosome"/>
</dbReference>
<dbReference type="HOGENOM" id="CLU_030756_2_1_9"/>
<dbReference type="FunFam" id="3.40.50.880:FF:000030">
    <property type="entry name" value="Gamma-glutamyl-gamma-aminobutyrate hydrolase PuuD"/>
    <property type="match status" value="1"/>
</dbReference>
<dbReference type="OrthoDB" id="9813383at2"/>
<dbReference type="MEROPS" id="C26.A28"/>
<dbReference type="GO" id="GO:0005829">
    <property type="term" value="C:cytosol"/>
    <property type="evidence" value="ECO:0007669"/>
    <property type="project" value="TreeGrafter"/>
</dbReference>
<dbReference type="PANTHER" id="PTHR43235">
    <property type="entry name" value="GLUTAMINE AMIDOTRANSFERASE PB2B2.05-RELATED"/>
    <property type="match status" value="1"/>
</dbReference>
<dbReference type="Gene3D" id="3.40.50.880">
    <property type="match status" value="1"/>
</dbReference>
<accession>Q97I88</accession>
<name>Q97I88_CLOAB</name>
<proteinExistence type="predicted"/>
<dbReference type="RefSeq" id="WP_010965071.1">
    <property type="nucleotide sequence ID" value="NC_003030.1"/>
</dbReference>
<reference evidence="1 2" key="1">
    <citation type="journal article" date="2001" name="J. Bacteriol.">
        <title>Genome sequence and comparative analysis of the solvent-producing bacterium Clostridium acetobutylicum.</title>
        <authorList>
            <person name="Nolling J."/>
            <person name="Breton G."/>
            <person name="Omelchenko M.V."/>
            <person name="Makarova K.S."/>
            <person name="Zeng Q."/>
            <person name="Gibson R."/>
            <person name="Lee H.M."/>
            <person name="Dubois J."/>
            <person name="Qiu D."/>
            <person name="Hitti J."/>
            <person name="Wolf Y.I."/>
            <person name="Tatusov R.L."/>
            <person name="Sabathe F."/>
            <person name="Doucette-Stamm L."/>
            <person name="Soucaille P."/>
            <person name="Daly M.J."/>
            <person name="Bennett G.N."/>
            <person name="Koonin E.V."/>
            <person name="Smith D.R."/>
        </authorList>
    </citation>
    <scope>NUCLEOTIDE SEQUENCE [LARGE SCALE GENOMIC DNA]</scope>
    <source>
        <strain evidence="2">ATCC 824 / DSM 792 / JCM 1419 / LMG 5710 / VKM B-1787</strain>
    </source>
</reference>
<dbReference type="AlphaFoldDB" id="Q97I88"/>
<dbReference type="CDD" id="cd01745">
    <property type="entry name" value="GATase1_2"/>
    <property type="match status" value="1"/>
</dbReference>
<dbReference type="GO" id="GO:0016811">
    <property type="term" value="F:hydrolase activity, acting on carbon-nitrogen (but not peptide) bonds, in linear amides"/>
    <property type="evidence" value="ECO:0007669"/>
    <property type="project" value="InterPro"/>
</dbReference>
<gene>
    <name evidence="1" type="ordered locus">CA_C1764</name>
</gene>
<keyword evidence="1" id="KW-0315">Glutamine amidotransferase</keyword>
<evidence type="ECO:0000313" key="2">
    <source>
        <dbReference type="Proteomes" id="UP000000814"/>
    </source>
</evidence>
<dbReference type="InterPro" id="IPR044668">
    <property type="entry name" value="PuuD-like"/>
</dbReference>
<dbReference type="EMBL" id="AE001437">
    <property type="protein sequence ID" value="AAK79730.1"/>
    <property type="molecule type" value="Genomic_DNA"/>
</dbReference>
<protein>
    <submittedName>
        <fullName evidence="1">Predicted glutamine amidotransferase</fullName>
    </submittedName>
</protein>
<dbReference type="SUPFAM" id="SSF52317">
    <property type="entry name" value="Class I glutamine amidotransferase-like"/>
    <property type="match status" value="1"/>
</dbReference>
<dbReference type="GeneID" id="44998259"/>
<organism evidence="1 2">
    <name type="scientific">Clostridium acetobutylicum (strain ATCC 824 / DSM 792 / JCM 1419 / IAM 19013 / LMG 5710 / NBRC 13948 / NRRL B-527 / VKM B-1787 / 2291 / W)</name>
    <dbReference type="NCBI Taxonomy" id="272562"/>
    <lineage>
        <taxon>Bacteria</taxon>
        <taxon>Bacillati</taxon>
        <taxon>Bacillota</taxon>
        <taxon>Clostridia</taxon>
        <taxon>Eubacteriales</taxon>
        <taxon>Clostridiaceae</taxon>
        <taxon>Clostridium</taxon>
    </lineage>
</organism>
<dbReference type="InterPro" id="IPR029062">
    <property type="entry name" value="Class_I_gatase-like"/>
</dbReference>
<dbReference type="KEGG" id="cac:CA_C1764"/>
<evidence type="ECO:0000313" key="1">
    <source>
        <dbReference type="EMBL" id="AAK79730.1"/>
    </source>
</evidence>
<sequence>MRPVIGITALCKNENGNLFTFLNYYYSKSIVMAGGTPILIPLGGEDDDIKNYIDIIDGLILSGGEDINPLFYGENPTNKINYTSPERDEYEKKLYLKALEEDMPILGICRGLQLMNSVSGGNLYQDINMQVENSNGHSPVGISKSNLYHTVNIVKNSKLFNIFCEEEIKVNSFHHQAIKKLSDKFIISAQSSDGIVEGIEHKYNTFVLGVQWHPEYLSSKYPEFLKLFRTFVIESEKFKSR</sequence>
<dbReference type="eggNOG" id="COG2071">
    <property type="taxonomic scope" value="Bacteria"/>
</dbReference>
<dbReference type="PROSITE" id="PS51273">
    <property type="entry name" value="GATASE_TYPE_1"/>
    <property type="match status" value="1"/>
</dbReference>
<dbReference type="PANTHER" id="PTHR43235:SF1">
    <property type="entry name" value="GLUTAMINE AMIDOTRANSFERASE PB2B2.05-RELATED"/>
    <property type="match status" value="1"/>
</dbReference>